<dbReference type="InterPro" id="IPR017972">
    <property type="entry name" value="Cyt_P450_CS"/>
</dbReference>
<evidence type="ECO:0008006" key="11">
    <source>
        <dbReference type="Google" id="ProtNLM"/>
    </source>
</evidence>
<evidence type="ECO:0000256" key="3">
    <source>
        <dbReference type="ARBA" id="ARBA00023002"/>
    </source>
</evidence>
<dbReference type="GO" id="GO:0004497">
    <property type="term" value="F:monooxygenase activity"/>
    <property type="evidence" value="ECO:0007669"/>
    <property type="project" value="UniProtKB-KW"/>
</dbReference>
<dbReference type="Pfam" id="PF00067">
    <property type="entry name" value="p450"/>
    <property type="match status" value="1"/>
</dbReference>
<dbReference type="PRINTS" id="PR00463">
    <property type="entry name" value="EP450I"/>
</dbReference>
<reference evidence="10" key="1">
    <citation type="submission" date="2019-06" db="EMBL/GenBank/DDBJ databases">
        <authorList>
            <person name="Broberg M."/>
        </authorList>
    </citation>
    <scope>NUCLEOTIDE SEQUENCE [LARGE SCALE GENOMIC DNA]</scope>
</reference>
<evidence type="ECO:0000256" key="8">
    <source>
        <dbReference type="SAM" id="Phobius"/>
    </source>
</evidence>
<feature type="transmembrane region" description="Helical" evidence="8">
    <location>
        <begin position="7"/>
        <end position="31"/>
    </location>
</feature>
<comment type="caution">
    <text evidence="9">The sequence shown here is derived from an EMBL/GenBank/DDBJ whole genome shotgun (WGS) entry which is preliminary data.</text>
</comment>
<dbReference type="PANTHER" id="PTHR46300">
    <property type="entry name" value="P450, PUTATIVE (EUROFUNG)-RELATED-RELATED"/>
    <property type="match status" value="1"/>
</dbReference>
<keyword evidence="6 7" id="KW-0349">Heme</keyword>
<dbReference type="OrthoDB" id="1103324at2759"/>
<dbReference type="EMBL" id="CABFNO020001328">
    <property type="protein sequence ID" value="CAG9981854.1"/>
    <property type="molecule type" value="Genomic_DNA"/>
</dbReference>
<keyword evidence="8" id="KW-0472">Membrane</keyword>
<evidence type="ECO:0000313" key="10">
    <source>
        <dbReference type="Proteomes" id="UP000754883"/>
    </source>
</evidence>
<keyword evidence="3 7" id="KW-0560">Oxidoreductase</keyword>
<keyword evidence="2 6" id="KW-0479">Metal-binding</keyword>
<keyword evidence="8" id="KW-0812">Transmembrane</keyword>
<dbReference type="GO" id="GO:0016705">
    <property type="term" value="F:oxidoreductase activity, acting on paired donors, with incorporation or reduction of molecular oxygen"/>
    <property type="evidence" value="ECO:0007669"/>
    <property type="project" value="InterPro"/>
</dbReference>
<keyword evidence="4 6" id="KW-0408">Iron</keyword>
<name>A0A9N9XZY1_9HYPO</name>
<evidence type="ECO:0000256" key="5">
    <source>
        <dbReference type="ARBA" id="ARBA00023033"/>
    </source>
</evidence>
<dbReference type="PANTHER" id="PTHR46300:SF2">
    <property type="entry name" value="CYTOCHROME P450 MONOOXYGENASE ALNH-RELATED"/>
    <property type="match status" value="1"/>
</dbReference>
<dbReference type="InterPro" id="IPR002401">
    <property type="entry name" value="Cyt_P450_E_grp-I"/>
</dbReference>
<dbReference type="PROSITE" id="PS00086">
    <property type="entry name" value="CYTOCHROME_P450"/>
    <property type="match status" value="1"/>
</dbReference>
<dbReference type="GO" id="GO:0020037">
    <property type="term" value="F:heme binding"/>
    <property type="evidence" value="ECO:0007669"/>
    <property type="project" value="InterPro"/>
</dbReference>
<dbReference type="Proteomes" id="UP000754883">
    <property type="component" value="Unassembled WGS sequence"/>
</dbReference>
<reference evidence="9 10" key="2">
    <citation type="submission" date="2021-10" db="EMBL/GenBank/DDBJ databases">
        <authorList>
            <person name="Piombo E."/>
        </authorList>
    </citation>
    <scope>NUCLEOTIDE SEQUENCE [LARGE SCALE GENOMIC DNA]</scope>
</reference>
<keyword evidence="5 7" id="KW-0503">Monooxygenase</keyword>
<evidence type="ECO:0000256" key="4">
    <source>
        <dbReference type="ARBA" id="ARBA00023004"/>
    </source>
</evidence>
<dbReference type="InterPro" id="IPR001128">
    <property type="entry name" value="Cyt_P450"/>
</dbReference>
<accession>A0A9N9XZY1</accession>
<dbReference type="GO" id="GO:0005506">
    <property type="term" value="F:iron ion binding"/>
    <property type="evidence" value="ECO:0007669"/>
    <property type="project" value="InterPro"/>
</dbReference>
<dbReference type="InterPro" id="IPR036396">
    <property type="entry name" value="Cyt_P450_sf"/>
</dbReference>
<comment type="similarity">
    <text evidence="1 7">Belongs to the cytochrome P450 family.</text>
</comment>
<organism evidence="9 10">
    <name type="scientific">Clonostachys byssicola</name>
    <dbReference type="NCBI Taxonomy" id="160290"/>
    <lineage>
        <taxon>Eukaryota</taxon>
        <taxon>Fungi</taxon>
        <taxon>Dikarya</taxon>
        <taxon>Ascomycota</taxon>
        <taxon>Pezizomycotina</taxon>
        <taxon>Sordariomycetes</taxon>
        <taxon>Hypocreomycetidae</taxon>
        <taxon>Hypocreales</taxon>
        <taxon>Bionectriaceae</taxon>
        <taxon>Clonostachys</taxon>
    </lineage>
</organism>
<comment type="cofactor">
    <cofactor evidence="6">
        <name>heme</name>
        <dbReference type="ChEBI" id="CHEBI:30413"/>
    </cofactor>
</comment>
<keyword evidence="8" id="KW-1133">Transmembrane helix</keyword>
<feature type="binding site" description="axial binding residue" evidence="6">
    <location>
        <position position="467"/>
    </location>
    <ligand>
        <name>heme</name>
        <dbReference type="ChEBI" id="CHEBI:30413"/>
    </ligand>
    <ligandPart>
        <name>Fe</name>
        <dbReference type="ChEBI" id="CHEBI:18248"/>
    </ligandPart>
</feature>
<dbReference type="Gene3D" id="1.10.630.10">
    <property type="entry name" value="Cytochrome P450"/>
    <property type="match status" value="1"/>
</dbReference>
<keyword evidence="10" id="KW-1185">Reference proteome</keyword>
<evidence type="ECO:0000256" key="6">
    <source>
        <dbReference type="PIRSR" id="PIRSR602401-1"/>
    </source>
</evidence>
<gene>
    <name evidence="9" type="ORF">CBYS24578_00009418</name>
</gene>
<dbReference type="PRINTS" id="PR00385">
    <property type="entry name" value="P450"/>
</dbReference>
<proteinExistence type="inferred from homology"/>
<evidence type="ECO:0000313" key="9">
    <source>
        <dbReference type="EMBL" id="CAG9981854.1"/>
    </source>
</evidence>
<evidence type="ECO:0000256" key="1">
    <source>
        <dbReference type="ARBA" id="ARBA00010617"/>
    </source>
</evidence>
<protein>
    <recommendedName>
        <fullName evidence="11">Cytochrome P450</fullName>
    </recommendedName>
</protein>
<sequence>MATMSYLPIWLSAAVISASVYLAFLTVQYFLSTLRPKDFPPGPPTVLGLGNLHQIPLKKPYIKFQEWSKAYGEIISLKAGTADLIVLQSPEVLHELLSKRAAYYSGRPYSYISVEHVFGEHRDKHILNVQNDSYLRRWRTAAAYLVGKNSSQDMMPMQEATSTTLARNLLRSTPSETLRELKKWALATPLLAVCGQHLEERDPDFADRFFSIQKIWLELLEPGKAPPVDVFPFLRWVPERFALWKSNARMVRKFMLESYFSYLETTLESRNDAKVMGGGSQRRFQSVLSRIMEDEEAEREKSNAKATFSHDELAYVGGGLIDAAVDTTWATLSSFVLYMAACPDVQAKAHDEISRASPDQPPGGDVIERIPYIQACLLEILRLCPASPNGIPRVVSREDNYKGFRIPKGATVVANFWGMQRNPDDYDRPNEFLPERYLNHPLGLKAGAQETAAKRATYTFGAGRRICPGDQFAQNSVLVAMSKLLWAYNIVPAEKEPLDLDVETAFHPGLILGPEPFKVDFVLRDAAREEAVLRDYDEAQAVLGGFGL</sequence>
<dbReference type="InterPro" id="IPR050364">
    <property type="entry name" value="Cytochrome_P450_fung"/>
</dbReference>
<evidence type="ECO:0000256" key="7">
    <source>
        <dbReference type="RuleBase" id="RU000461"/>
    </source>
</evidence>
<dbReference type="SUPFAM" id="SSF48264">
    <property type="entry name" value="Cytochrome P450"/>
    <property type="match status" value="1"/>
</dbReference>
<dbReference type="AlphaFoldDB" id="A0A9N9XZY1"/>
<evidence type="ECO:0000256" key="2">
    <source>
        <dbReference type="ARBA" id="ARBA00022723"/>
    </source>
</evidence>